<keyword evidence="1" id="KW-0175">Coiled coil</keyword>
<evidence type="ECO:0000256" key="1">
    <source>
        <dbReference type="SAM" id="Coils"/>
    </source>
</evidence>
<keyword evidence="3" id="KW-1185">Reference proteome</keyword>
<dbReference type="AlphaFoldDB" id="A0A0A1DQU0"/>
<dbReference type="KEGG" id="psim:KR76_15125"/>
<evidence type="ECO:0000313" key="3">
    <source>
        <dbReference type="Proteomes" id="UP000030300"/>
    </source>
</evidence>
<dbReference type="EMBL" id="CP009896">
    <property type="protein sequence ID" value="AIY17760.2"/>
    <property type="molecule type" value="Genomic_DNA"/>
</dbReference>
<organism evidence="2 3">
    <name type="scientific">Nocardioides simplex</name>
    <name type="common">Arthrobacter simplex</name>
    <dbReference type="NCBI Taxonomy" id="2045"/>
    <lineage>
        <taxon>Bacteria</taxon>
        <taxon>Bacillati</taxon>
        <taxon>Actinomycetota</taxon>
        <taxon>Actinomycetes</taxon>
        <taxon>Propionibacteriales</taxon>
        <taxon>Nocardioidaceae</taxon>
        <taxon>Pimelobacter</taxon>
    </lineage>
</organism>
<feature type="coiled-coil region" evidence="1">
    <location>
        <begin position="101"/>
        <end position="135"/>
    </location>
</feature>
<gene>
    <name evidence="2" type="ORF">KR76_15125</name>
</gene>
<protein>
    <submittedName>
        <fullName evidence="2">Uncharacterized protein</fullName>
    </submittedName>
</protein>
<proteinExistence type="predicted"/>
<name>A0A0A1DQU0_NOCSI</name>
<reference evidence="2 3" key="1">
    <citation type="journal article" date="2015" name="Genome Announc.">
        <title>Complete Genome Sequence of Steroid-Transforming Nocardioides simplex VKM Ac-2033D.</title>
        <authorList>
            <person name="Shtratnikova V.Y."/>
            <person name="Schelkunov M.I."/>
            <person name="Pekov Y.A."/>
            <person name="Fokina V.V."/>
            <person name="Logacheva M.D."/>
            <person name="Sokolov S.L."/>
            <person name="Bragin E.Y."/>
            <person name="Ashapkin V.V."/>
            <person name="Donova M.V."/>
        </authorList>
    </citation>
    <scope>NUCLEOTIDE SEQUENCE [LARGE SCALE GENOMIC DNA]</scope>
    <source>
        <strain evidence="2 3">VKM Ac-2033D</strain>
    </source>
</reference>
<dbReference type="Proteomes" id="UP000030300">
    <property type="component" value="Chromosome"/>
</dbReference>
<dbReference type="STRING" id="2045.KR76_15125"/>
<evidence type="ECO:0000313" key="2">
    <source>
        <dbReference type="EMBL" id="AIY17760.2"/>
    </source>
</evidence>
<accession>A0A0A1DQU0</accession>
<dbReference type="HOGENOM" id="CLU_1388975_0_0_11"/>
<sequence length="196" mass="20937">MRNTADLNDQTIRNHLRSASRRGWITTRRGRTRLRDRNLIETALNATDPEHHDDVDGLRPDAPGDGPGHLLGVARGGMVGDARKRGRESGGQVLTARSASATALLAQLEALRLQLRDVEENRNDLARKVADQRATLDALVGAARHPFKGPNDTDASMLLAAAQRLDGGDEPGGSHTKQTVARVLRVVAGAVAAEGA</sequence>